<feature type="binding site" evidence="5">
    <location>
        <position position="342"/>
    </location>
    <ligand>
        <name>Ca(2+)</name>
        <dbReference type="ChEBI" id="CHEBI:29108"/>
    </ligand>
</feature>
<dbReference type="SUPFAM" id="SSF48619">
    <property type="entry name" value="Phospholipase A2, PLA2"/>
    <property type="match status" value="1"/>
</dbReference>
<dbReference type="GO" id="GO:0005576">
    <property type="term" value="C:extracellular region"/>
    <property type="evidence" value="ECO:0007669"/>
    <property type="project" value="UniProtKB-SubCell"/>
</dbReference>
<sequence length="447" mass="51408">MIPQKISSTIILLTIFIFIEVKSDSNKRHKNFFGHSLNLPQNKINSNEPNYIFLLPENQTLVLRKSDFDNVIYPNVTNLNKFTKNKDKDKIKDSYPSESVATEKLDNFSDKIDNEENYENIIKENVQTERNFVNFIEDMNYDLSAENVKTKNKIKSVRKSASKSKKKGDDWSELGLDGWKGAITGKKKKNNTKTLLPSYEIAYYTDDEKLLPPYHHHIPPTNKNQPKKQIQPPGSQEITDDLPKELQLLIQEERKLYNIKQHTSEHPVVENPQWPITSSRDAHKDEDVFIARANNPFGHSTKWKYRSSNATDENTTGNRSKRGAIKCSTGCDPLVFKGYGCYCGFLGSGYALDGIDRCCKMHDYCYETANCPSFLEYFVPYLWKCYRGKPVCAYDHGEYGGPNSCAARLCQCDLILANCLRRFYCPHKRNVCISNPLRLIQNLAMVF</sequence>
<dbReference type="SMART" id="SM00085">
    <property type="entry name" value="PA2c"/>
    <property type="match status" value="1"/>
</dbReference>
<dbReference type="PRINTS" id="PR00389">
    <property type="entry name" value="PHPHLIPASEA2"/>
</dbReference>
<protein>
    <submittedName>
        <fullName evidence="11">CSON010331 protein</fullName>
    </submittedName>
</protein>
<dbReference type="GO" id="GO:0050482">
    <property type="term" value="P:arachidonate secretion"/>
    <property type="evidence" value="ECO:0007669"/>
    <property type="project" value="InterPro"/>
</dbReference>
<feature type="disulfide bond" evidence="6">
    <location>
        <begin position="358"/>
        <end position="419"/>
    </location>
</feature>
<accession>A0A336KH40</accession>
<dbReference type="PROSITE" id="PS00118">
    <property type="entry name" value="PA2_HIS"/>
    <property type="match status" value="1"/>
</dbReference>
<comment type="cofactor">
    <cofactor evidence="5">
        <name>Ca(2+)</name>
        <dbReference type="ChEBI" id="CHEBI:29108"/>
    </cofactor>
    <text evidence="5">Binds 1 Ca(2+) ion per subunit.</text>
</comment>
<keyword evidence="2 8" id="KW-0964">Secreted</keyword>
<dbReference type="AlphaFoldDB" id="A0A336KH40"/>
<evidence type="ECO:0000256" key="3">
    <source>
        <dbReference type="ARBA" id="ARBA00023157"/>
    </source>
</evidence>
<dbReference type="GO" id="GO:0016042">
    <property type="term" value="P:lipid catabolic process"/>
    <property type="evidence" value="ECO:0007669"/>
    <property type="project" value="InterPro"/>
</dbReference>
<feature type="signal peptide" evidence="8">
    <location>
        <begin position="1"/>
        <end position="23"/>
    </location>
</feature>
<dbReference type="CDD" id="cd00125">
    <property type="entry name" value="PLA2c"/>
    <property type="match status" value="1"/>
</dbReference>
<evidence type="ECO:0000256" key="6">
    <source>
        <dbReference type="PIRSR" id="PIRSR601211-3"/>
    </source>
</evidence>
<evidence type="ECO:0000256" key="1">
    <source>
        <dbReference type="ARBA" id="ARBA00004613"/>
    </source>
</evidence>
<dbReference type="PANTHER" id="PTHR11716:SF107">
    <property type="entry name" value="PHOSPHOLIPASE A2"/>
    <property type="match status" value="1"/>
</dbReference>
<dbReference type="InterPro" id="IPR036444">
    <property type="entry name" value="PLipase_A2_dom_sf"/>
</dbReference>
<organism evidence="11">
    <name type="scientific">Culicoides sonorensis</name>
    <name type="common">Biting midge</name>
    <dbReference type="NCBI Taxonomy" id="179676"/>
    <lineage>
        <taxon>Eukaryota</taxon>
        <taxon>Metazoa</taxon>
        <taxon>Ecdysozoa</taxon>
        <taxon>Arthropoda</taxon>
        <taxon>Hexapoda</taxon>
        <taxon>Insecta</taxon>
        <taxon>Pterygota</taxon>
        <taxon>Neoptera</taxon>
        <taxon>Endopterygota</taxon>
        <taxon>Diptera</taxon>
        <taxon>Nematocera</taxon>
        <taxon>Chironomoidea</taxon>
        <taxon>Ceratopogonidae</taxon>
        <taxon>Ceratopogoninae</taxon>
        <taxon>Culicoides</taxon>
        <taxon>Monoculicoides</taxon>
    </lineage>
</organism>
<dbReference type="GO" id="GO:0006644">
    <property type="term" value="P:phospholipid metabolic process"/>
    <property type="evidence" value="ECO:0007669"/>
    <property type="project" value="InterPro"/>
</dbReference>
<dbReference type="InterPro" id="IPR033113">
    <property type="entry name" value="PLA2_histidine"/>
</dbReference>
<name>A0A336KH40_CULSO</name>
<evidence type="ECO:0000313" key="12">
    <source>
        <dbReference type="EMBL" id="SSX24124.1"/>
    </source>
</evidence>
<dbReference type="InterPro" id="IPR033112">
    <property type="entry name" value="PLA2_Asp_AS"/>
</dbReference>
<keyword evidence="5" id="KW-0106">Calcium</keyword>
<keyword evidence="5" id="KW-0479">Metal-binding</keyword>
<evidence type="ECO:0000256" key="8">
    <source>
        <dbReference type="RuleBase" id="RU361236"/>
    </source>
</evidence>
<feature type="disulfide bond" evidence="6">
    <location>
        <begin position="365"/>
        <end position="412"/>
    </location>
</feature>
<evidence type="ECO:0000256" key="5">
    <source>
        <dbReference type="PIRSR" id="PIRSR601211-2"/>
    </source>
</evidence>
<feature type="active site" evidence="4">
    <location>
        <position position="413"/>
    </location>
</feature>
<feature type="chain" id="PRO_5034108445" evidence="8">
    <location>
        <begin position="24"/>
        <end position="447"/>
    </location>
</feature>
<proteinExistence type="inferred from homology"/>
<feature type="domain" description="Phospholipase A2-like central" evidence="10">
    <location>
        <begin position="325"/>
        <end position="438"/>
    </location>
</feature>
<evidence type="ECO:0000256" key="2">
    <source>
        <dbReference type="ARBA" id="ARBA00022525"/>
    </source>
</evidence>
<feature type="region of interest" description="Disordered" evidence="9">
    <location>
        <begin position="213"/>
        <end position="238"/>
    </location>
</feature>
<dbReference type="EMBL" id="UFQT01000417">
    <property type="protein sequence ID" value="SSX24124.1"/>
    <property type="molecule type" value="Genomic_DNA"/>
</dbReference>
<dbReference type="Pfam" id="PF00068">
    <property type="entry name" value="Phospholip_A2_1"/>
    <property type="match status" value="1"/>
</dbReference>
<dbReference type="InterPro" id="IPR016090">
    <property type="entry name" value="PLA2-like_dom"/>
</dbReference>
<dbReference type="VEuPathDB" id="VectorBase:CSON010331"/>
<dbReference type="PANTHER" id="PTHR11716">
    <property type="entry name" value="PHOSPHOLIPASE A2 FAMILY MEMBER"/>
    <property type="match status" value="1"/>
</dbReference>
<feature type="active site" evidence="4">
    <location>
        <position position="362"/>
    </location>
</feature>
<feature type="disulfide bond" evidence="6">
    <location>
        <begin position="343"/>
        <end position="359"/>
    </location>
</feature>
<keyword evidence="3 6" id="KW-1015">Disulfide bond</keyword>
<evidence type="ECO:0000313" key="11">
    <source>
        <dbReference type="EMBL" id="SSX03759.1"/>
    </source>
</evidence>
<feature type="binding site" evidence="5">
    <location>
        <position position="363"/>
    </location>
    <ligand>
        <name>Ca(2+)</name>
        <dbReference type="ChEBI" id="CHEBI:29108"/>
    </ligand>
</feature>
<comment type="similarity">
    <text evidence="7">Belongs to the phospholipase A2 family.</text>
</comment>
<evidence type="ECO:0000256" key="7">
    <source>
        <dbReference type="RuleBase" id="RU003654"/>
    </source>
</evidence>
<reference evidence="12" key="2">
    <citation type="submission" date="2018-07" db="EMBL/GenBank/DDBJ databases">
        <authorList>
            <person name="Quirk P.G."/>
            <person name="Krulwich T.A."/>
        </authorList>
    </citation>
    <scope>NUCLEOTIDE SEQUENCE</scope>
</reference>
<evidence type="ECO:0000256" key="4">
    <source>
        <dbReference type="PIRSR" id="PIRSR601211-1"/>
    </source>
</evidence>
<dbReference type="GO" id="GO:0004623">
    <property type="term" value="F:phospholipase A2 activity"/>
    <property type="evidence" value="ECO:0007669"/>
    <property type="project" value="InterPro"/>
</dbReference>
<dbReference type="Gene3D" id="1.20.90.10">
    <property type="entry name" value="Phospholipase A2 domain"/>
    <property type="match status" value="1"/>
</dbReference>
<feature type="compositionally biased region" description="Polar residues" evidence="9">
    <location>
        <begin position="221"/>
        <end position="237"/>
    </location>
</feature>
<comment type="subcellular location">
    <subcellularLocation>
        <location evidence="1 8">Secreted</location>
    </subcellularLocation>
</comment>
<gene>
    <name evidence="11" type="primary">CSON010331</name>
</gene>
<feature type="disulfide bond" evidence="6">
    <location>
        <begin position="392"/>
        <end position="410"/>
    </location>
</feature>
<dbReference type="GO" id="GO:0005509">
    <property type="term" value="F:calcium ion binding"/>
    <property type="evidence" value="ECO:0007669"/>
    <property type="project" value="InterPro"/>
</dbReference>
<dbReference type="OMA" id="DKDTMDD"/>
<dbReference type="InterPro" id="IPR001211">
    <property type="entry name" value="PLA2"/>
</dbReference>
<evidence type="ECO:0000259" key="10">
    <source>
        <dbReference type="SMART" id="SM00085"/>
    </source>
</evidence>
<keyword evidence="8" id="KW-0732">Signal</keyword>
<evidence type="ECO:0000256" key="9">
    <source>
        <dbReference type="SAM" id="MobiDB-lite"/>
    </source>
</evidence>
<dbReference type="EMBL" id="UFQS01000417">
    <property type="protein sequence ID" value="SSX03759.1"/>
    <property type="molecule type" value="Genomic_DNA"/>
</dbReference>
<feature type="binding site" evidence="5">
    <location>
        <position position="344"/>
    </location>
    <ligand>
        <name>Ca(2+)</name>
        <dbReference type="ChEBI" id="CHEBI:29108"/>
    </ligand>
</feature>
<reference evidence="11" key="1">
    <citation type="submission" date="2018-04" db="EMBL/GenBank/DDBJ databases">
        <authorList>
            <person name="Go L.Y."/>
            <person name="Mitchell J.A."/>
        </authorList>
    </citation>
    <scope>NUCLEOTIDE SEQUENCE</scope>
    <source>
        <tissue evidence="11">Whole organism</tissue>
    </source>
</reference>
<dbReference type="PROSITE" id="PS00119">
    <property type="entry name" value="PA2_ASP"/>
    <property type="match status" value="1"/>
</dbReference>